<feature type="transmembrane region" description="Helical" evidence="1">
    <location>
        <begin position="33"/>
        <end position="62"/>
    </location>
</feature>
<keyword evidence="1" id="KW-0812">Transmembrane</keyword>
<keyword evidence="3" id="KW-1185">Reference proteome</keyword>
<reference evidence="2 3" key="1">
    <citation type="submission" date="2023-07" db="EMBL/GenBank/DDBJ databases">
        <title>Genomic Encyclopedia of Type Strains, Phase IV (KMG-IV): sequencing the most valuable type-strain genomes for metagenomic binning, comparative biology and taxonomic classification.</title>
        <authorList>
            <person name="Goeker M."/>
        </authorList>
    </citation>
    <scope>NUCLEOTIDE SEQUENCE [LARGE SCALE GENOMIC DNA]</scope>
    <source>
        <strain evidence="2 3">DSM 27848</strain>
    </source>
</reference>
<keyword evidence="1" id="KW-1133">Transmembrane helix</keyword>
<organism evidence="2 3">
    <name type="scientific">Lederbergia wuyishanensis</name>
    <dbReference type="NCBI Taxonomy" id="1347903"/>
    <lineage>
        <taxon>Bacteria</taxon>
        <taxon>Bacillati</taxon>
        <taxon>Bacillota</taxon>
        <taxon>Bacilli</taxon>
        <taxon>Bacillales</taxon>
        <taxon>Bacillaceae</taxon>
        <taxon>Lederbergia</taxon>
    </lineage>
</organism>
<dbReference type="EMBL" id="JAUSUO010000001">
    <property type="protein sequence ID" value="MDQ0341750.1"/>
    <property type="molecule type" value="Genomic_DNA"/>
</dbReference>
<proteinExistence type="predicted"/>
<name>A0ABU0D011_9BACI</name>
<evidence type="ECO:0000256" key="1">
    <source>
        <dbReference type="SAM" id="Phobius"/>
    </source>
</evidence>
<comment type="caution">
    <text evidence="2">The sequence shown here is derived from an EMBL/GenBank/DDBJ whole genome shotgun (WGS) entry which is preliminary data.</text>
</comment>
<evidence type="ECO:0000313" key="2">
    <source>
        <dbReference type="EMBL" id="MDQ0341750.1"/>
    </source>
</evidence>
<evidence type="ECO:0000313" key="3">
    <source>
        <dbReference type="Proteomes" id="UP001232343"/>
    </source>
</evidence>
<keyword evidence="1" id="KW-0472">Membrane</keyword>
<accession>A0ABU0D011</accession>
<sequence>MSLNNSTVSLYLSCILAAYALIGLVVISSVSSLLGALATILLTIAVIVVVIFALAIIITGLIKLFSSFKG</sequence>
<protein>
    <submittedName>
        <fullName evidence="2">ABC-type multidrug transport system permease subunit</fullName>
    </submittedName>
</protein>
<dbReference type="Proteomes" id="UP001232343">
    <property type="component" value="Unassembled WGS sequence"/>
</dbReference>
<gene>
    <name evidence="2" type="ORF">J2S14_000543</name>
</gene>
<dbReference type="RefSeq" id="WP_244679975.1">
    <property type="nucleotide sequence ID" value="NZ_JALIRM010000001.1"/>
</dbReference>
<feature type="transmembrane region" description="Helical" evidence="1">
    <location>
        <begin position="7"/>
        <end position="27"/>
    </location>
</feature>